<dbReference type="NCBIfam" id="TIGR00077">
    <property type="entry name" value="lspA"/>
    <property type="match status" value="1"/>
</dbReference>
<keyword evidence="3 9" id="KW-0645">Protease</keyword>
<evidence type="ECO:0000256" key="2">
    <source>
        <dbReference type="ARBA" id="ARBA00022475"/>
    </source>
</evidence>
<keyword evidence="7 9" id="KW-1133">Transmembrane helix</keyword>
<evidence type="ECO:0000313" key="13">
    <source>
        <dbReference type="Proteomes" id="UP000269097"/>
    </source>
</evidence>
<dbReference type="GO" id="GO:0004190">
    <property type="term" value="F:aspartic-type endopeptidase activity"/>
    <property type="evidence" value="ECO:0007669"/>
    <property type="project" value="UniProtKB-UniRule"/>
</dbReference>
<evidence type="ECO:0000256" key="10">
    <source>
        <dbReference type="RuleBase" id="RU000594"/>
    </source>
</evidence>
<dbReference type="AlphaFoldDB" id="A0A3G3K2J8"/>
<dbReference type="HAMAP" id="MF_00161">
    <property type="entry name" value="LspA"/>
    <property type="match status" value="1"/>
</dbReference>
<dbReference type="PANTHER" id="PTHR33695:SF1">
    <property type="entry name" value="LIPOPROTEIN SIGNAL PEPTIDASE"/>
    <property type="match status" value="1"/>
</dbReference>
<feature type="active site" evidence="9">
    <location>
        <position position="125"/>
    </location>
</feature>
<dbReference type="PROSITE" id="PS00855">
    <property type="entry name" value="SPASE_II"/>
    <property type="match status" value="1"/>
</dbReference>
<accession>A0A3G3K2J8</accession>
<feature type="transmembrane region" description="Helical" evidence="9">
    <location>
        <begin position="56"/>
        <end position="75"/>
    </location>
</feature>
<dbReference type="RefSeq" id="WP_123042482.1">
    <property type="nucleotide sequence ID" value="NZ_CP033433.1"/>
</dbReference>
<evidence type="ECO:0000256" key="8">
    <source>
        <dbReference type="ARBA" id="ARBA00023136"/>
    </source>
</evidence>
<keyword evidence="8 9" id="KW-0472">Membrane</keyword>
<feature type="transmembrane region" description="Helical" evidence="9">
    <location>
        <begin position="87"/>
        <end position="106"/>
    </location>
</feature>
<feature type="transmembrane region" description="Helical" evidence="9">
    <location>
        <begin position="126"/>
        <end position="144"/>
    </location>
</feature>
<evidence type="ECO:0000256" key="3">
    <source>
        <dbReference type="ARBA" id="ARBA00022670"/>
    </source>
</evidence>
<dbReference type="PRINTS" id="PR00781">
    <property type="entry name" value="LIPOSIGPTASE"/>
</dbReference>
<dbReference type="EMBL" id="CP033433">
    <property type="protein sequence ID" value="AYQ74401.1"/>
    <property type="molecule type" value="Genomic_DNA"/>
</dbReference>
<evidence type="ECO:0000256" key="7">
    <source>
        <dbReference type="ARBA" id="ARBA00022989"/>
    </source>
</evidence>
<evidence type="ECO:0000256" key="1">
    <source>
        <dbReference type="ARBA" id="ARBA00006139"/>
    </source>
</evidence>
<dbReference type="Proteomes" id="UP000269097">
    <property type="component" value="Chromosome"/>
</dbReference>
<comment type="subcellular location">
    <subcellularLocation>
        <location evidence="9">Cell membrane</location>
        <topology evidence="9">Multi-pass membrane protein</topology>
    </subcellularLocation>
</comment>
<protein>
    <recommendedName>
        <fullName evidence="9">Lipoprotein signal peptidase</fullName>
        <ecNumber evidence="9">3.4.23.36</ecNumber>
    </recommendedName>
    <alternativeName>
        <fullName evidence="9">Prolipoprotein signal peptidase</fullName>
    </alternativeName>
    <alternativeName>
        <fullName evidence="9">Signal peptidase II</fullName>
        <shortName evidence="9">SPase II</shortName>
    </alternativeName>
</protein>
<comment type="function">
    <text evidence="9 10">This protein specifically catalyzes the removal of signal peptides from prolipoproteins.</text>
</comment>
<keyword evidence="4 9" id="KW-0812">Transmembrane</keyword>
<keyword evidence="2 9" id="KW-1003">Cell membrane</keyword>
<keyword evidence="13" id="KW-1185">Reference proteome</keyword>
<sequence>MTFYLIIIVSIVLDLVTKIAIRTNLEPGEKTELWGGVIKLTHLANHGTSGYLFVGYGRWLAVLVLILVAVALYLRSKGWFRSPLMQCGVALVIGGAVGNAIDRIVYNQVTDFLYFSDQATMNFADIWVYCGIVIIVADQIFRGFRPSSKKEGA</sequence>
<evidence type="ECO:0000256" key="6">
    <source>
        <dbReference type="ARBA" id="ARBA00022801"/>
    </source>
</evidence>
<dbReference type="PANTHER" id="PTHR33695">
    <property type="entry name" value="LIPOPROTEIN SIGNAL PEPTIDASE"/>
    <property type="match status" value="1"/>
</dbReference>
<reference evidence="12 13" key="1">
    <citation type="submission" date="2018-10" db="EMBL/GenBank/DDBJ databases">
        <title>Genome Sequence of Cohnella sp.</title>
        <authorList>
            <person name="Srinivasan S."/>
            <person name="Kim M.K."/>
        </authorList>
    </citation>
    <scope>NUCLEOTIDE SEQUENCE [LARGE SCALE GENOMIC DNA]</scope>
    <source>
        <strain evidence="12 13">18JY8-7</strain>
    </source>
</reference>
<dbReference type="GO" id="GO:0006508">
    <property type="term" value="P:proteolysis"/>
    <property type="evidence" value="ECO:0007669"/>
    <property type="project" value="UniProtKB-KW"/>
</dbReference>
<keyword evidence="5 9" id="KW-0064">Aspartyl protease</keyword>
<evidence type="ECO:0000256" key="5">
    <source>
        <dbReference type="ARBA" id="ARBA00022750"/>
    </source>
</evidence>
<evidence type="ECO:0000256" key="4">
    <source>
        <dbReference type="ARBA" id="ARBA00022692"/>
    </source>
</evidence>
<comment type="similarity">
    <text evidence="1 9 11">Belongs to the peptidase A8 family.</text>
</comment>
<dbReference type="EC" id="3.4.23.36" evidence="9"/>
<evidence type="ECO:0000256" key="9">
    <source>
        <dbReference type="HAMAP-Rule" id="MF_00161"/>
    </source>
</evidence>
<dbReference type="GO" id="GO:0005886">
    <property type="term" value="C:plasma membrane"/>
    <property type="evidence" value="ECO:0007669"/>
    <property type="project" value="UniProtKB-SubCell"/>
</dbReference>
<comment type="pathway">
    <text evidence="9">Protein modification; lipoprotein biosynthesis (signal peptide cleavage).</text>
</comment>
<dbReference type="InterPro" id="IPR001872">
    <property type="entry name" value="Peptidase_A8"/>
</dbReference>
<evidence type="ECO:0000313" key="12">
    <source>
        <dbReference type="EMBL" id="AYQ74401.1"/>
    </source>
</evidence>
<dbReference type="UniPathway" id="UPA00665"/>
<name>A0A3G3K2J8_9BACL</name>
<feature type="active site" evidence="9">
    <location>
        <position position="111"/>
    </location>
</feature>
<proteinExistence type="inferred from homology"/>
<comment type="catalytic activity">
    <reaction evidence="9 10">
        <text>Release of signal peptides from bacterial membrane prolipoproteins. Hydrolyzes -Xaa-Yaa-Zaa-|-(S,diacylglyceryl)Cys-, in which Xaa is hydrophobic (preferably Leu), and Yaa (Ala or Ser) and Zaa (Gly or Ala) have small, neutral side chains.</text>
        <dbReference type="EC" id="3.4.23.36"/>
    </reaction>
</comment>
<gene>
    <name evidence="9 12" type="primary">lspA</name>
    <name evidence="12" type="ORF">EAV92_18590</name>
</gene>
<comment type="caution">
    <text evidence="9">Lacks conserved residue(s) required for the propagation of feature annotation.</text>
</comment>
<organism evidence="12 13">
    <name type="scientific">Cohnella candidum</name>
    <dbReference type="NCBI Taxonomy" id="2674991"/>
    <lineage>
        <taxon>Bacteria</taxon>
        <taxon>Bacillati</taxon>
        <taxon>Bacillota</taxon>
        <taxon>Bacilli</taxon>
        <taxon>Bacillales</taxon>
        <taxon>Paenibacillaceae</taxon>
        <taxon>Cohnella</taxon>
    </lineage>
</organism>
<evidence type="ECO:0000256" key="11">
    <source>
        <dbReference type="RuleBase" id="RU004181"/>
    </source>
</evidence>
<dbReference type="KEGG" id="coh:EAV92_18590"/>
<dbReference type="Pfam" id="PF01252">
    <property type="entry name" value="Peptidase_A8"/>
    <property type="match status" value="1"/>
</dbReference>
<keyword evidence="6 9" id="KW-0378">Hydrolase</keyword>